<protein>
    <recommendedName>
        <fullName evidence="2">Halobacterial output domain-containing protein</fullName>
    </recommendedName>
</protein>
<dbReference type="Pfam" id="PF18545">
    <property type="entry name" value="HalOD1"/>
    <property type="match status" value="1"/>
</dbReference>
<dbReference type="RefSeq" id="WP_227778119.1">
    <property type="nucleotide sequence ID" value="NZ_BAABKX010000013.1"/>
</dbReference>
<dbReference type="GeneID" id="68616852"/>
<feature type="domain" description="Halobacterial output" evidence="2">
    <location>
        <begin position="23"/>
        <end position="94"/>
    </location>
</feature>
<dbReference type="EMBL" id="BAABKX010000013">
    <property type="protein sequence ID" value="GAA5053557.1"/>
    <property type="molecule type" value="Genomic_DNA"/>
</dbReference>
<dbReference type="Proteomes" id="UP001501729">
    <property type="component" value="Unassembled WGS sequence"/>
</dbReference>
<dbReference type="AlphaFoldDB" id="A0AAV3UJG7"/>
<evidence type="ECO:0000259" key="2">
    <source>
        <dbReference type="Pfam" id="PF18545"/>
    </source>
</evidence>
<dbReference type="InterPro" id="IPR040624">
    <property type="entry name" value="HalOD1"/>
</dbReference>
<gene>
    <name evidence="3" type="ORF">GCM10025751_30970</name>
</gene>
<feature type="compositionally biased region" description="Polar residues" evidence="1">
    <location>
        <begin position="1"/>
        <end position="17"/>
    </location>
</feature>
<keyword evidence="4" id="KW-1185">Reference proteome</keyword>
<accession>A0AAV3UJG7</accession>
<reference evidence="3 4" key="1">
    <citation type="journal article" date="2019" name="Int. J. Syst. Evol. Microbiol.">
        <title>The Global Catalogue of Microorganisms (GCM) 10K type strain sequencing project: providing services to taxonomists for standard genome sequencing and annotation.</title>
        <authorList>
            <consortium name="The Broad Institute Genomics Platform"/>
            <consortium name="The Broad Institute Genome Sequencing Center for Infectious Disease"/>
            <person name="Wu L."/>
            <person name="Ma J."/>
        </authorList>
    </citation>
    <scope>NUCLEOTIDE SEQUENCE [LARGE SCALE GENOMIC DNA]</scope>
    <source>
        <strain evidence="3 4">JCM 17504</strain>
    </source>
</reference>
<feature type="region of interest" description="Disordered" evidence="1">
    <location>
        <begin position="1"/>
        <end position="21"/>
    </location>
</feature>
<proteinExistence type="predicted"/>
<evidence type="ECO:0000313" key="3">
    <source>
        <dbReference type="EMBL" id="GAA5053557.1"/>
    </source>
</evidence>
<comment type="caution">
    <text evidence="3">The sequence shown here is derived from an EMBL/GenBank/DDBJ whole genome shotgun (WGS) entry which is preliminary data.</text>
</comment>
<evidence type="ECO:0000313" key="4">
    <source>
        <dbReference type="Proteomes" id="UP001501729"/>
    </source>
</evidence>
<sequence>MNNNETENGDSYTQTNRDLSRLPPSIQVINGVADAAGCSVDELAPLYEVVNPDALDRLYAPTYRGNMRSSGEVTFSYAGYHIAVDDSGTVDISPTEP</sequence>
<organism evidence="3 4">
    <name type="scientific">Haladaptatus pallidirubidus</name>
    <dbReference type="NCBI Taxonomy" id="1008152"/>
    <lineage>
        <taxon>Archaea</taxon>
        <taxon>Methanobacteriati</taxon>
        <taxon>Methanobacteriota</taxon>
        <taxon>Stenosarchaea group</taxon>
        <taxon>Halobacteria</taxon>
        <taxon>Halobacteriales</taxon>
        <taxon>Haladaptataceae</taxon>
        <taxon>Haladaptatus</taxon>
    </lineage>
</organism>
<evidence type="ECO:0000256" key="1">
    <source>
        <dbReference type="SAM" id="MobiDB-lite"/>
    </source>
</evidence>
<name>A0AAV3UJG7_9EURY</name>